<dbReference type="SUPFAM" id="SSF47005">
    <property type="entry name" value="Peripheral subunit-binding domain of 2-oxo acid dehydrogenase complex"/>
    <property type="match status" value="1"/>
</dbReference>
<evidence type="ECO:0000256" key="4">
    <source>
        <dbReference type="RuleBase" id="RU003423"/>
    </source>
</evidence>
<dbReference type="Pfam" id="PF00364">
    <property type="entry name" value="Biotin_lipoyl"/>
    <property type="match status" value="1"/>
</dbReference>
<dbReference type="InterPro" id="IPR001078">
    <property type="entry name" value="2-oxoacid_DH_actylTfrase"/>
</dbReference>
<dbReference type="Gene3D" id="2.40.50.100">
    <property type="match status" value="1"/>
</dbReference>
<dbReference type="OMA" id="AKGCRKE"/>
<evidence type="ECO:0000313" key="8">
    <source>
        <dbReference type="EMBL" id="EDO36106.1"/>
    </source>
</evidence>
<accession>A7SJI4</accession>
<comment type="cofactor">
    <cofactor evidence="4">
        <name>(R)-lipoate</name>
        <dbReference type="ChEBI" id="CHEBI:83088"/>
    </cofactor>
</comment>
<dbReference type="GO" id="GO:0016746">
    <property type="term" value="F:acyltransferase activity"/>
    <property type="evidence" value="ECO:0007669"/>
    <property type="project" value="UniProtKB-KW"/>
</dbReference>
<evidence type="ECO:0000256" key="2">
    <source>
        <dbReference type="ARBA" id="ARBA00022823"/>
    </source>
</evidence>
<gene>
    <name evidence="8" type="ORF">NEMVEDRAFT_v1g190464</name>
</gene>
<keyword evidence="9" id="KW-1185">Reference proteome</keyword>
<comment type="similarity">
    <text evidence="1 4">Belongs to the 2-oxoacid dehydrogenase family.</text>
</comment>
<dbReference type="Gene3D" id="4.10.320.10">
    <property type="entry name" value="E3-binding domain"/>
    <property type="match status" value="1"/>
</dbReference>
<organism evidence="8 9">
    <name type="scientific">Nematostella vectensis</name>
    <name type="common">Starlet sea anemone</name>
    <dbReference type="NCBI Taxonomy" id="45351"/>
    <lineage>
        <taxon>Eukaryota</taxon>
        <taxon>Metazoa</taxon>
        <taxon>Cnidaria</taxon>
        <taxon>Anthozoa</taxon>
        <taxon>Hexacorallia</taxon>
        <taxon>Actiniaria</taxon>
        <taxon>Edwardsiidae</taxon>
        <taxon>Nematostella</taxon>
    </lineage>
</organism>
<dbReference type="PhylomeDB" id="A7SJI4"/>
<protein>
    <recommendedName>
        <fullName evidence="4">Dihydrolipoamide acetyltransferase component of pyruvate dehydrogenase complex</fullName>
        <ecNumber evidence="4">2.3.1.-</ecNumber>
    </recommendedName>
</protein>
<keyword evidence="4" id="KW-0012">Acyltransferase</keyword>
<dbReference type="InterPro" id="IPR004167">
    <property type="entry name" value="PSBD"/>
</dbReference>
<dbReference type="FunFam" id="2.40.50.100:FF:000010">
    <property type="entry name" value="Acetyltransferase component of pyruvate dehydrogenase complex"/>
    <property type="match status" value="1"/>
</dbReference>
<dbReference type="GO" id="GO:0006086">
    <property type="term" value="P:pyruvate decarboxylation to acetyl-CoA"/>
    <property type="evidence" value="ECO:0007669"/>
    <property type="project" value="InterPro"/>
</dbReference>
<evidence type="ECO:0000256" key="3">
    <source>
        <dbReference type="ARBA" id="ARBA00022946"/>
    </source>
</evidence>
<dbReference type="STRING" id="45351.A7SJI4"/>
<dbReference type="CDD" id="cd06849">
    <property type="entry name" value="lipoyl_domain"/>
    <property type="match status" value="1"/>
</dbReference>
<dbReference type="GO" id="GO:0045254">
    <property type="term" value="C:pyruvate dehydrogenase complex"/>
    <property type="evidence" value="ECO:0000318"/>
    <property type="project" value="GO_Central"/>
</dbReference>
<dbReference type="InterPro" id="IPR045257">
    <property type="entry name" value="E2/Pdx1"/>
</dbReference>
<dbReference type="InterPro" id="IPR003016">
    <property type="entry name" value="2-oxoA_DH_lipoyl-BS"/>
</dbReference>
<dbReference type="Gene3D" id="3.30.559.10">
    <property type="entry name" value="Chloramphenicol acetyltransferase-like domain"/>
    <property type="match status" value="1"/>
</dbReference>
<evidence type="ECO:0000259" key="7">
    <source>
        <dbReference type="PROSITE" id="PS51826"/>
    </source>
</evidence>
<dbReference type="PROSITE" id="PS00189">
    <property type="entry name" value="LIPOYL"/>
    <property type="match status" value="1"/>
</dbReference>
<dbReference type="EMBL" id="DS469678">
    <property type="protein sequence ID" value="EDO36106.1"/>
    <property type="molecule type" value="Genomic_DNA"/>
</dbReference>
<dbReference type="eggNOG" id="KOG0557">
    <property type="taxonomic scope" value="Eukaryota"/>
</dbReference>
<dbReference type="Pfam" id="PF00198">
    <property type="entry name" value="2-oxoacid_dh"/>
    <property type="match status" value="1"/>
</dbReference>
<dbReference type="PROSITE" id="PS51826">
    <property type="entry name" value="PSBD"/>
    <property type="match status" value="1"/>
</dbReference>
<dbReference type="HOGENOM" id="CLU_016733_10_2_1"/>
<evidence type="ECO:0000313" key="9">
    <source>
        <dbReference type="Proteomes" id="UP000001593"/>
    </source>
</evidence>
<reference evidence="8 9" key="1">
    <citation type="journal article" date="2007" name="Science">
        <title>Sea anemone genome reveals ancestral eumetazoan gene repertoire and genomic organization.</title>
        <authorList>
            <person name="Putnam N.H."/>
            <person name="Srivastava M."/>
            <person name="Hellsten U."/>
            <person name="Dirks B."/>
            <person name="Chapman J."/>
            <person name="Salamov A."/>
            <person name="Terry A."/>
            <person name="Shapiro H."/>
            <person name="Lindquist E."/>
            <person name="Kapitonov V.V."/>
            <person name="Jurka J."/>
            <person name="Genikhovich G."/>
            <person name="Grigoriev I.V."/>
            <person name="Lucas S.M."/>
            <person name="Steele R.E."/>
            <person name="Finnerty J.R."/>
            <person name="Technau U."/>
            <person name="Martindale M.Q."/>
            <person name="Rokhsar D.S."/>
        </authorList>
    </citation>
    <scope>NUCLEOTIDE SEQUENCE [LARGE SCALE GENOMIC DNA]</scope>
    <source>
        <strain evidence="9">CH2 X CH6</strain>
    </source>
</reference>
<dbReference type="InterPro" id="IPR036625">
    <property type="entry name" value="E3-bd_dom_sf"/>
</dbReference>
<dbReference type="AlphaFoldDB" id="A7SJI4"/>
<feature type="domain" description="Lipoyl-binding" evidence="6">
    <location>
        <begin position="1"/>
        <end position="72"/>
    </location>
</feature>
<dbReference type="SUPFAM" id="SSF52777">
    <property type="entry name" value="CoA-dependent acyltransferases"/>
    <property type="match status" value="1"/>
</dbReference>
<dbReference type="EC" id="2.3.1.-" evidence="4"/>
<dbReference type="PANTHER" id="PTHR23151:SF90">
    <property type="entry name" value="DIHYDROLIPOYLLYSINE-RESIDUE ACETYLTRANSFERASE COMPONENT OF PYRUVATE DEHYDROGENASE COMPLEX, MITOCHONDRIAL-RELATED"/>
    <property type="match status" value="1"/>
</dbReference>
<keyword evidence="3" id="KW-0809">Transit peptide</keyword>
<feature type="region of interest" description="Disordered" evidence="5">
    <location>
        <begin position="100"/>
        <end position="122"/>
    </location>
</feature>
<sequence length="396" mass="42546">MPALSPTMETGTIVSWLKKEGDTIEPGDALCEIETDKATLTLDTDEQGVLAKIVIPPGTKNVKVNELIALIVEEGEDYTKVVVPVTGNCVVIPFDVAPPHSAGTSDEAEDEAQSSATPHKGSLLSFSPAVRYMLETNKIDSSAIPATGPHGRLLKGDILRFLAQGGMTPATPSPGTFTDVPNTEMRREIAKRLLKSKTTIPHVYASTDCVMDNLLQLKSHLKERGLTVSVNDLLVKVAAVCLRKVPEMNAVWNGKEIEYLKDIDLAVDVATDVGIITPVIRNAAYLDLSQISLVAHDIATRARDNKLHEHEFHGGSLTLSNLGMFGVTEFSAIINPLQASILAVGATRLSVSTDGQLQNVITVKLSCDARVVDNELASRWLETFKLGIENPALAGL</sequence>
<keyword evidence="2 4" id="KW-0450">Lipoyl</keyword>
<dbReference type="InParanoid" id="A7SJI4"/>
<proteinExistence type="inferred from homology"/>
<evidence type="ECO:0000259" key="6">
    <source>
        <dbReference type="PROSITE" id="PS50968"/>
    </source>
</evidence>
<dbReference type="GO" id="GO:0005739">
    <property type="term" value="C:mitochondrion"/>
    <property type="evidence" value="ECO:0000318"/>
    <property type="project" value="GO_Central"/>
</dbReference>
<dbReference type="PANTHER" id="PTHR23151">
    <property type="entry name" value="DIHYDROLIPOAMIDE ACETYL/SUCCINYL-TRANSFERASE-RELATED"/>
    <property type="match status" value="1"/>
</dbReference>
<dbReference type="PROSITE" id="PS50968">
    <property type="entry name" value="BIOTINYL_LIPOYL"/>
    <property type="match status" value="1"/>
</dbReference>
<dbReference type="Proteomes" id="UP000001593">
    <property type="component" value="Unassembled WGS sequence"/>
</dbReference>
<feature type="domain" description="Peripheral subunit-binding (PSBD)" evidence="7">
    <location>
        <begin position="125"/>
        <end position="162"/>
    </location>
</feature>
<evidence type="ECO:0000256" key="1">
    <source>
        <dbReference type="ARBA" id="ARBA00007317"/>
    </source>
</evidence>
<name>A7SJI4_NEMVE</name>
<dbReference type="Pfam" id="PF02817">
    <property type="entry name" value="E3_binding"/>
    <property type="match status" value="1"/>
</dbReference>
<dbReference type="InterPro" id="IPR000089">
    <property type="entry name" value="Biotin_lipoyl"/>
</dbReference>
<keyword evidence="4" id="KW-0808">Transferase</keyword>
<dbReference type="SUPFAM" id="SSF51230">
    <property type="entry name" value="Single hybrid motif"/>
    <property type="match status" value="1"/>
</dbReference>
<dbReference type="InterPro" id="IPR023213">
    <property type="entry name" value="CAT-like_dom_sf"/>
</dbReference>
<dbReference type="InterPro" id="IPR011053">
    <property type="entry name" value="Single_hybrid_motif"/>
</dbReference>
<evidence type="ECO:0000256" key="5">
    <source>
        <dbReference type="SAM" id="MobiDB-lite"/>
    </source>
</evidence>